<dbReference type="Pfam" id="PF01810">
    <property type="entry name" value="LysE"/>
    <property type="match status" value="1"/>
</dbReference>
<dbReference type="RefSeq" id="WP_064699550.1">
    <property type="nucleotide sequence ID" value="NZ_BDEO01000007.1"/>
</dbReference>
<feature type="transmembrane region" description="Helical" evidence="6">
    <location>
        <begin position="43"/>
        <end position="62"/>
    </location>
</feature>
<accession>A0A1M6R844</accession>
<evidence type="ECO:0000256" key="2">
    <source>
        <dbReference type="ARBA" id="ARBA00022475"/>
    </source>
</evidence>
<protein>
    <submittedName>
        <fullName evidence="8">Threonine/homoserine/homoserine lactone efflux protein</fullName>
    </submittedName>
</protein>
<keyword evidence="4 6" id="KW-1133">Transmembrane helix</keyword>
<feature type="chain" id="PRO_5012364501" evidence="7">
    <location>
        <begin position="16"/>
        <end position="199"/>
    </location>
</feature>
<feature type="transmembrane region" description="Helical" evidence="6">
    <location>
        <begin position="145"/>
        <end position="166"/>
    </location>
</feature>
<keyword evidence="3 6" id="KW-0812">Transmembrane</keyword>
<dbReference type="PANTHER" id="PTHR30086">
    <property type="entry name" value="ARGININE EXPORTER PROTEIN ARGO"/>
    <property type="match status" value="1"/>
</dbReference>
<sequence>MTLSLLLSMSAFALAASISPGPVNIVALSAGTRHGLRASLRHVAGASLGFTLLLVLIGLGLHELLTRWPGIIEGVRWAGVAFLGYMAIKLGIDDGRLGDDDNARGPSMLQGAIMQWLNPKAWLASLAGMGAYAASGEVDLILRFALLYLVICYLSIACWAVAGAFLRHWLRDASQVRLVNRVLALLLVVSAGYLVVAAR</sequence>
<dbReference type="OrthoDB" id="9812084at2"/>
<evidence type="ECO:0000313" key="9">
    <source>
        <dbReference type="Proteomes" id="UP000184248"/>
    </source>
</evidence>
<dbReference type="GO" id="GO:0033228">
    <property type="term" value="P:cysteine export across plasma membrane"/>
    <property type="evidence" value="ECO:0007669"/>
    <property type="project" value="TreeGrafter"/>
</dbReference>
<evidence type="ECO:0000256" key="7">
    <source>
        <dbReference type="SAM" id="SignalP"/>
    </source>
</evidence>
<dbReference type="GO" id="GO:0015171">
    <property type="term" value="F:amino acid transmembrane transporter activity"/>
    <property type="evidence" value="ECO:0007669"/>
    <property type="project" value="TreeGrafter"/>
</dbReference>
<feature type="signal peptide" evidence="7">
    <location>
        <begin position="1"/>
        <end position="15"/>
    </location>
</feature>
<evidence type="ECO:0000256" key="6">
    <source>
        <dbReference type="SAM" id="Phobius"/>
    </source>
</evidence>
<evidence type="ECO:0000256" key="1">
    <source>
        <dbReference type="ARBA" id="ARBA00004651"/>
    </source>
</evidence>
<evidence type="ECO:0000313" key="8">
    <source>
        <dbReference type="EMBL" id="SHK28600.1"/>
    </source>
</evidence>
<evidence type="ECO:0000256" key="4">
    <source>
        <dbReference type="ARBA" id="ARBA00022989"/>
    </source>
</evidence>
<keyword evidence="9" id="KW-1185">Reference proteome</keyword>
<keyword evidence="5 6" id="KW-0472">Membrane</keyword>
<feature type="transmembrane region" description="Helical" evidence="6">
    <location>
        <begin position="178"/>
        <end position="198"/>
    </location>
</feature>
<dbReference type="EMBL" id="FRAL01000002">
    <property type="protein sequence ID" value="SHK28600.1"/>
    <property type="molecule type" value="Genomic_DNA"/>
</dbReference>
<keyword evidence="7" id="KW-0732">Signal</keyword>
<name>A0A1M6R844_9GAMM</name>
<reference evidence="9" key="1">
    <citation type="submission" date="2016-11" db="EMBL/GenBank/DDBJ databases">
        <authorList>
            <person name="Varghese N."/>
            <person name="Submissions S."/>
        </authorList>
    </citation>
    <scope>NUCLEOTIDE SEQUENCE [LARGE SCALE GENOMIC DNA]</scope>
    <source>
        <strain evidence="9">ALO Sharm</strain>
    </source>
</reference>
<dbReference type="GO" id="GO:0005886">
    <property type="term" value="C:plasma membrane"/>
    <property type="evidence" value="ECO:0007669"/>
    <property type="project" value="UniProtKB-SubCell"/>
</dbReference>
<organism evidence="8 9">
    <name type="scientific">Halomonas caseinilytica</name>
    <dbReference type="NCBI Taxonomy" id="438744"/>
    <lineage>
        <taxon>Bacteria</taxon>
        <taxon>Pseudomonadati</taxon>
        <taxon>Pseudomonadota</taxon>
        <taxon>Gammaproteobacteria</taxon>
        <taxon>Oceanospirillales</taxon>
        <taxon>Halomonadaceae</taxon>
        <taxon>Halomonas</taxon>
    </lineage>
</organism>
<comment type="subcellular location">
    <subcellularLocation>
        <location evidence="1">Cell membrane</location>
        <topology evidence="1">Multi-pass membrane protein</topology>
    </subcellularLocation>
</comment>
<evidence type="ECO:0000256" key="3">
    <source>
        <dbReference type="ARBA" id="ARBA00022692"/>
    </source>
</evidence>
<dbReference type="PANTHER" id="PTHR30086:SF20">
    <property type="entry name" value="ARGININE EXPORTER PROTEIN ARGO-RELATED"/>
    <property type="match status" value="1"/>
</dbReference>
<gene>
    <name evidence="8" type="ORF">SAMN05192556_102244</name>
</gene>
<dbReference type="InterPro" id="IPR001123">
    <property type="entry name" value="LeuE-type"/>
</dbReference>
<proteinExistence type="predicted"/>
<keyword evidence="2" id="KW-1003">Cell membrane</keyword>
<evidence type="ECO:0000256" key="5">
    <source>
        <dbReference type="ARBA" id="ARBA00023136"/>
    </source>
</evidence>
<dbReference type="AlphaFoldDB" id="A0A1M6R844"/>
<dbReference type="Proteomes" id="UP000184248">
    <property type="component" value="Unassembled WGS sequence"/>
</dbReference>